<dbReference type="Proteomes" id="UP001597438">
    <property type="component" value="Unassembled WGS sequence"/>
</dbReference>
<evidence type="ECO:0000259" key="1">
    <source>
        <dbReference type="Pfam" id="PF03559"/>
    </source>
</evidence>
<dbReference type="EMBL" id="JBHUOJ010000009">
    <property type="protein sequence ID" value="MFD2832726.1"/>
    <property type="molecule type" value="Genomic_DNA"/>
</dbReference>
<protein>
    <submittedName>
        <fullName evidence="2">NDP-hexose 2,3-dehydratase family protein</fullName>
    </submittedName>
</protein>
<dbReference type="RefSeq" id="WP_251742073.1">
    <property type="nucleotide sequence ID" value="NZ_JBHUOJ010000009.1"/>
</dbReference>
<name>A0ABW5X0X4_9FLAO</name>
<feature type="domain" description="dTDP-4-dehydro-6-deoxy-alpha-D-glucopyranose 2,3-dehydratase" evidence="1">
    <location>
        <begin position="269"/>
        <end position="470"/>
    </location>
</feature>
<evidence type="ECO:0000313" key="2">
    <source>
        <dbReference type="EMBL" id="MFD2832726.1"/>
    </source>
</evidence>
<sequence>MNNYLNNLFTKSLFEEENILNPTSDALKWIKEQNRKVKVSIREIPFSELKNWSFREGALRHDSGKFFSIDGIRASTNYGKIHEWEQPIINQPEIGYLGFITKEFKGVLHFLMQAKIEPGNINYVQLSPTLQATKSNYSQVHKGNIPAYLNFFREAKKEQVLLDQLQSEQGARFLKKRNRNIIIKVEEDIEILENFIWLTLGQVKDLMKIDNIVNMDSRTVISGIPLLEPPLSLSDDLGKHSQSFEQNNFNRGLYASCAYNAKCKNSLDDIIKFITSHKCNLELDIEKIPLSSLDNWVITDRSIHHKEKKYFEIIATEIEIGNREVVNWSQPMVKPVQEGICALICKNIKGVMHFIMQAKLECGNFDIIELAPTVQCLTDNYRTKKSIEALPFLKYVLNAQKSNLIFDTYQSEEGGRFFKEQNRSMIIFDEENIPLELPENYVWMTYNQIQMFLKHNNYLNIQARSLLSSLSFRL</sequence>
<reference evidence="3" key="1">
    <citation type="journal article" date="2019" name="Int. J. Syst. Evol. Microbiol.">
        <title>The Global Catalogue of Microorganisms (GCM) 10K type strain sequencing project: providing services to taxonomists for standard genome sequencing and annotation.</title>
        <authorList>
            <consortium name="The Broad Institute Genomics Platform"/>
            <consortium name="The Broad Institute Genome Sequencing Center for Infectious Disease"/>
            <person name="Wu L."/>
            <person name="Ma J."/>
        </authorList>
    </citation>
    <scope>NUCLEOTIDE SEQUENCE [LARGE SCALE GENOMIC DNA]</scope>
    <source>
        <strain evidence="3">KCTC 52925</strain>
    </source>
</reference>
<comment type="caution">
    <text evidence="2">The sequence shown here is derived from an EMBL/GenBank/DDBJ whole genome shotgun (WGS) entry which is preliminary data.</text>
</comment>
<evidence type="ECO:0000313" key="3">
    <source>
        <dbReference type="Proteomes" id="UP001597438"/>
    </source>
</evidence>
<gene>
    <name evidence="2" type="ORF">ACFSYS_05450</name>
</gene>
<accession>A0ABW5X0X4</accession>
<dbReference type="InterPro" id="IPR038153">
    <property type="entry name" value="EvaA-like_sf"/>
</dbReference>
<organism evidence="2 3">
    <name type="scientific">Christiangramia antarctica</name>
    <dbReference type="NCBI Taxonomy" id="2058158"/>
    <lineage>
        <taxon>Bacteria</taxon>
        <taxon>Pseudomonadati</taxon>
        <taxon>Bacteroidota</taxon>
        <taxon>Flavobacteriia</taxon>
        <taxon>Flavobacteriales</taxon>
        <taxon>Flavobacteriaceae</taxon>
        <taxon>Christiangramia</taxon>
    </lineage>
</organism>
<proteinExistence type="predicted"/>
<dbReference type="Pfam" id="PF03559">
    <property type="entry name" value="Hexose_dehydrat"/>
    <property type="match status" value="2"/>
</dbReference>
<keyword evidence="3" id="KW-1185">Reference proteome</keyword>
<dbReference type="Gene3D" id="3.90.79.40">
    <property type="entry name" value="EvaA sugar 2,3-dehydratase subunit"/>
    <property type="match status" value="2"/>
</dbReference>
<dbReference type="InterPro" id="IPR005212">
    <property type="entry name" value="EvaA-like"/>
</dbReference>
<feature type="domain" description="dTDP-4-dehydro-6-deoxy-alpha-D-glucopyranose 2,3-dehydratase" evidence="1">
    <location>
        <begin position="24"/>
        <end position="223"/>
    </location>
</feature>